<dbReference type="PANTHER" id="PTHR11640">
    <property type="entry name" value="NEPHRIN"/>
    <property type="match status" value="1"/>
</dbReference>
<dbReference type="Proteomes" id="UP000677054">
    <property type="component" value="Unassembled WGS sequence"/>
</dbReference>
<sequence length="1148" mass="124436">MSGATLFVVKGGVLGMIGSPIPSHDSSIPRAVPVNQQDSRGEKREGTARSTCWRLRFDILVSSTFGNEVKDVENGAGAVLECRFNPVLLSRDTAFYWIRTNKRDKDNVAIGERPLEDGYDVDFRPSEGRYDLYIKGATYGRDNGEFECKLKEVGTGDELHTKRFQLTVLLPPGVPKVSPTAPVAVEGRTIDLECSSSGGSPDPQIKWYREGSDEPLESVLIPGGGKDQETRGILRVVPKKEDDGGKFTCIVWNRALPQGHTLSSSLKLTVNYFPRVTVGPENPVLVEEGGRALFSCSVDARPPPNSVTWTRHGKFLATGYTFTLDRVSLPDSGAYVCQADNGLGQLGQASIDLELLHGPMVSTEGRREAGEGEDVQLTCQVQSNPPPSRVDWIKVGDSGFRRSGHRLTLPQVTAQDAGVYVCKAVVEMEISGLREPKRREGNGTVELVIRHAPGSSEVKVAGAAVVGEPLTLECGSDPPGWPIPVYRWWKGEDYDRALPSASSRFVVPSIDMNAQGLYHCQAENALGLGSPGSMMVEVNQRPRVIKSPPPSTVRKVGDPEFSVSCTAQGKPKPAVEWLKDGDQVGLEFEVRNEEEEIEGGRGIYRVKSTLSLHRALGPEDRGRYTCRFTSPIGEDESSLLLRIQHLPIAVESRRDLKAAADLGSDAVLTCKVRAFPRPTFSWRSGTTLNPSPGGKYETNSSTIQGDLHIGVLQIKGVTNNDYGVYTCEARNELGSTESVVSLGARGPPESPEELEAQAIGPNWVLLGWMEGFDGGFPDTLYHVSASKRTRGEKDRPLMFDCIDNNPCNITGLEEQSTYEFQVKAINRKGESGLSSTAVLSTALHASGIPQPEQVFYGEEAKIIRFSVISASLQLLGIAELEDLGGNWIPISASPFIIDSNIVEVPVGAEEAGILRTVRVKTCLRQHPDICSDGVQATRVRSLSGPLVAPWSFPLEYLVTVVVCSVGFFVALALLAYCCCRKNSKENDKGFEANASLVRPSLVTGQPPPPYYANGEPGYGTANGIYGSAPRYGVADGGGTNGGGSVNSQESLWKPPSSSVEESSSSAKGFYPYATQCHNPVPHLSAPTTTTDYSYYHKEDASFYSRGEDPYGMGVPDYFIQSPNSRVFNESVDSTSVGRTKRVIHEVIV</sequence>
<dbReference type="SMART" id="SM00408">
    <property type="entry name" value="IGc2"/>
    <property type="match status" value="6"/>
</dbReference>
<feature type="domain" description="Ig-like" evidence="8">
    <location>
        <begin position="175"/>
        <end position="269"/>
    </location>
</feature>
<dbReference type="EMBL" id="CAJPEV010000282">
    <property type="protein sequence ID" value="CAG0883385.1"/>
    <property type="molecule type" value="Genomic_DNA"/>
</dbReference>
<dbReference type="SMART" id="SM00060">
    <property type="entry name" value="FN3"/>
    <property type="match status" value="1"/>
</dbReference>
<evidence type="ECO:0000256" key="3">
    <source>
        <dbReference type="ARBA" id="ARBA00023157"/>
    </source>
</evidence>
<organism evidence="10">
    <name type="scientific">Darwinula stevensoni</name>
    <dbReference type="NCBI Taxonomy" id="69355"/>
    <lineage>
        <taxon>Eukaryota</taxon>
        <taxon>Metazoa</taxon>
        <taxon>Ecdysozoa</taxon>
        <taxon>Arthropoda</taxon>
        <taxon>Crustacea</taxon>
        <taxon>Oligostraca</taxon>
        <taxon>Ostracoda</taxon>
        <taxon>Podocopa</taxon>
        <taxon>Podocopida</taxon>
        <taxon>Darwinulocopina</taxon>
        <taxon>Darwinuloidea</taxon>
        <taxon>Darwinulidae</taxon>
        <taxon>Darwinula</taxon>
    </lineage>
</organism>
<keyword evidence="3" id="KW-1015">Disulfide bond</keyword>
<feature type="domain" description="Ig-like" evidence="8">
    <location>
        <begin position="542"/>
        <end position="644"/>
    </location>
</feature>
<keyword evidence="7" id="KW-0812">Transmembrane</keyword>
<dbReference type="Pfam" id="PF00041">
    <property type="entry name" value="fn3"/>
    <property type="match status" value="1"/>
</dbReference>
<dbReference type="Pfam" id="PF13927">
    <property type="entry name" value="Ig_3"/>
    <property type="match status" value="5"/>
</dbReference>
<feature type="domain" description="Ig-like" evidence="8">
    <location>
        <begin position="29"/>
        <end position="167"/>
    </location>
</feature>
<dbReference type="GO" id="GO:0050839">
    <property type="term" value="F:cell adhesion molecule binding"/>
    <property type="evidence" value="ECO:0007669"/>
    <property type="project" value="TreeGrafter"/>
</dbReference>
<evidence type="ECO:0000313" key="10">
    <source>
        <dbReference type="EMBL" id="CAD7242532.1"/>
    </source>
</evidence>
<dbReference type="PANTHER" id="PTHR11640:SF134">
    <property type="entry name" value="ECHINOID, ISOFORM A-RELATED"/>
    <property type="match status" value="1"/>
</dbReference>
<keyword evidence="4" id="KW-0325">Glycoprotein</keyword>
<dbReference type="InterPro" id="IPR003599">
    <property type="entry name" value="Ig_sub"/>
</dbReference>
<dbReference type="GO" id="GO:0005911">
    <property type="term" value="C:cell-cell junction"/>
    <property type="evidence" value="ECO:0007669"/>
    <property type="project" value="TreeGrafter"/>
</dbReference>
<keyword evidence="7" id="KW-1133">Transmembrane helix</keyword>
<dbReference type="AlphaFoldDB" id="A0A7R8X488"/>
<keyword evidence="5" id="KW-0393">Immunoglobulin domain</keyword>
<evidence type="ECO:0000259" key="8">
    <source>
        <dbReference type="PROSITE" id="PS50835"/>
    </source>
</evidence>
<proteinExistence type="predicted"/>
<feature type="domain" description="Ig-like" evidence="8">
    <location>
        <begin position="274"/>
        <end position="352"/>
    </location>
</feature>
<dbReference type="SUPFAM" id="SSF48726">
    <property type="entry name" value="Immunoglobulin"/>
    <property type="match status" value="6"/>
</dbReference>
<comment type="subcellular location">
    <subcellularLocation>
        <location evidence="1">Membrane</location>
        <topology evidence="1">Single-pass type I membrane protein</topology>
    </subcellularLocation>
</comment>
<dbReference type="InterPro" id="IPR051275">
    <property type="entry name" value="Cell_adhesion_signaling"/>
</dbReference>
<evidence type="ECO:0000256" key="7">
    <source>
        <dbReference type="SAM" id="Phobius"/>
    </source>
</evidence>
<evidence type="ECO:0000256" key="4">
    <source>
        <dbReference type="ARBA" id="ARBA00023180"/>
    </source>
</evidence>
<feature type="domain" description="Fibronectin type-III" evidence="9">
    <location>
        <begin position="750"/>
        <end position="844"/>
    </location>
</feature>
<reference evidence="10" key="1">
    <citation type="submission" date="2020-11" db="EMBL/GenBank/DDBJ databases">
        <authorList>
            <person name="Tran Van P."/>
        </authorList>
    </citation>
    <scope>NUCLEOTIDE SEQUENCE</scope>
</reference>
<dbReference type="CDD" id="cd00063">
    <property type="entry name" value="FN3"/>
    <property type="match status" value="1"/>
</dbReference>
<feature type="domain" description="Ig-like" evidence="8">
    <location>
        <begin position="647"/>
        <end position="741"/>
    </location>
</feature>
<dbReference type="InterPro" id="IPR003598">
    <property type="entry name" value="Ig_sub2"/>
</dbReference>
<accession>A0A7R8X488</accession>
<dbReference type="GO" id="GO:0098609">
    <property type="term" value="P:cell-cell adhesion"/>
    <property type="evidence" value="ECO:0007669"/>
    <property type="project" value="TreeGrafter"/>
</dbReference>
<feature type="transmembrane region" description="Helical" evidence="7">
    <location>
        <begin position="956"/>
        <end position="978"/>
    </location>
</feature>
<dbReference type="Gene3D" id="2.60.40.10">
    <property type="entry name" value="Immunoglobulins"/>
    <property type="match status" value="8"/>
</dbReference>
<dbReference type="CDD" id="cd00096">
    <property type="entry name" value="Ig"/>
    <property type="match status" value="3"/>
</dbReference>
<dbReference type="PROSITE" id="PS50835">
    <property type="entry name" value="IG_LIKE"/>
    <property type="match status" value="7"/>
</dbReference>
<dbReference type="OrthoDB" id="5857426at2759"/>
<evidence type="ECO:0000259" key="9">
    <source>
        <dbReference type="PROSITE" id="PS50853"/>
    </source>
</evidence>
<feature type="region of interest" description="Disordered" evidence="6">
    <location>
        <begin position="24"/>
        <end position="47"/>
    </location>
</feature>
<dbReference type="GO" id="GO:0005886">
    <property type="term" value="C:plasma membrane"/>
    <property type="evidence" value="ECO:0007669"/>
    <property type="project" value="TreeGrafter"/>
</dbReference>
<evidence type="ECO:0000256" key="5">
    <source>
        <dbReference type="ARBA" id="ARBA00023319"/>
    </source>
</evidence>
<dbReference type="InterPro" id="IPR036116">
    <property type="entry name" value="FN3_sf"/>
</dbReference>
<evidence type="ECO:0000313" key="11">
    <source>
        <dbReference type="Proteomes" id="UP000677054"/>
    </source>
</evidence>
<dbReference type="InterPro" id="IPR003961">
    <property type="entry name" value="FN3_dom"/>
</dbReference>
<evidence type="ECO:0000256" key="1">
    <source>
        <dbReference type="ARBA" id="ARBA00004479"/>
    </source>
</evidence>
<dbReference type="PROSITE" id="PS50853">
    <property type="entry name" value="FN3"/>
    <property type="match status" value="1"/>
</dbReference>
<dbReference type="EMBL" id="LR899799">
    <property type="protein sequence ID" value="CAD7242532.1"/>
    <property type="molecule type" value="Genomic_DNA"/>
</dbReference>
<protein>
    <submittedName>
        <fullName evidence="10">Uncharacterized protein</fullName>
    </submittedName>
</protein>
<dbReference type="InterPro" id="IPR007110">
    <property type="entry name" value="Ig-like_dom"/>
</dbReference>
<feature type="domain" description="Ig-like" evidence="8">
    <location>
        <begin position="359"/>
        <end position="424"/>
    </location>
</feature>
<gene>
    <name evidence="10" type="ORF">DSTB1V02_LOCUS2495</name>
</gene>
<keyword evidence="2 7" id="KW-0472">Membrane</keyword>
<feature type="region of interest" description="Disordered" evidence="6">
    <location>
        <begin position="1035"/>
        <end position="1064"/>
    </location>
</feature>
<feature type="compositionally biased region" description="Gly residues" evidence="6">
    <location>
        <begin position="1035"/>
        <end position="1044"/>
    </location>
</feature>
<keyword evidence="11" id="KW-1185">Reference proteome</keyword>
<feature type="domain" description="Ig-like" evidence="8">
    <location>
        <begin position="453"/>
        <end position="539"/>
    </location>
</feature>
<dbReference type="SUPFAM" id="SSF49265">
    <property type="entry name" value="Fibronectin type III"/>
    <property type="match status" value="1"/>
</dbReference>
<dbReference type="InterPro" id="IPR036179">
    <property type="entry name" value="Ig-like_dom_sf"/>
</dbReference>
<evidence type="ECO:0000256" key="2">
    <source>
        <dbReference type="ARBA" id="ARBA00023136"/>
    </source>
</evidence>
<dbReference type="InterPro" id="IPR013783">
    <property type="entry name" value="Ig-like_fold"/>
</dbReference>
<name>A0A7R8X488_9CRUS</name>
<evidence type="ECO:0000256" key="6">
    <source>
        <dbReference type="SAM" id="MobiDB-lite"/>
    </source>
</evidence>
<dbReference type="SMART" id="SM00409">
    <property type="entry name" value="IG"/>
    <property type="match status" value="7"/>
</dbReference>